<keyword evidence="2" id="KW-1185">Reference proteome</keyword>
<evidence type="ECO:0000313" key="2">
    <source>
        <dbReference type="Proteomes" id="UP001054945"/>
    </source>
</evidence>
<gene>
    <name evidence="1" type="ORF">CEXT_661311</name>
</gene>
<proteinExistence type="predicted"/>
<name>A0AAV4W4K3_CAEEX</name>
<sequence>MRLSNPSSPNIGGNVGRSKSLLPSCSSASLVLIPGPLGHLTRNIQIQCAAVNVEARPILPFGVSVASLAKHGHAN</sequence>
<protein>
    <submittedName>
        <fullName evidence="1">Uncharacterized protein</fullName>
    </submittedName>
</protein>
<dbReference type="AlphaFoldDB" id="A0AAV4W4K3"/>
<organism evidence="1 2">
    <name type="scientific">Caerostris extrusa</name>
    <name type="common">Bark spider</name>
    <name type="synonym">Caerostris bankana</name>
    <dbReference type="NCBI Taxonomy" id="172846"/>
    <lineage>
        <taxon>Eukaryota</taxon>
        <taxon>Metazoa</taxon>
        <taxon>Ecdysozoa</taxon>
        <taxon>Arthropoda</taxon>
        <taxon>Chelicerata</taxon>
        <taxon>Arachnida</taxon>
        <taxon>Araneae</taxon>
        <taxon>Araneomorphae</taxon>
        <taxon>Entelegynae</taxon>
        <taxon>Araneoidea</taxon>
        <taxon>Araneidae</taxon>
        <taxon>Caerostris</taxon>
    </lineage>
</organism>
<accession>A0AAV4W4K3</accession>
<comment type="caution">
    <text evidence="1">The sequence shown here is derived from an EMBL/GenBank/DDBJ whole genome shotgun (WGS) entry which is preliminary data.</text>
</comment>
<reference evidence="1 2" key="1">
    <citation type="submission" date="2021-06" db="EMBL/GenBank/DDBJ databases">
        <title>Caerostris extrusa draft genome.</title>
        <authorList>
            <person name="Kono N."/>
            <person name="Arakawa K."/>
        </authorList>
    </citation>
    <scope>NUCLEOTIDE SEQUENCE [LARGE SCALE GENOMIC DNA]</scope>
</reference>
<dbReference type="EMBL" id="BPLR01015560">
    <property type="protein sequence ID" value="GIY76985.1"/>
    <property type="molecule type" value="Genomic_DNA"/>
</dbReference>
<evidence type="ECO:0000313" key="1">
    <source>
        <dbReference type="EMBL" id="GIY76985.1"/>
    </source>
</evidence>
<dbReference type="Proteomes" id="UP001054945">
    <property type="component" value="Unassembled WGS sequence"/>
</dbReference>